<keyword evidence="3" id="KW-1185">Reference proteome</keyword>
<feature type="compositionally biased region" description="Low complexity" evidence="1">
    <location>
        <begin position="130"/>
        <end position="139"/>
    </location>
</feature>
<feature type="region of interest" description="Disordered" evidence="1">
    <location>
        <begin position="285"/>
        <end position="311"/>
    </location>
</feature>
<feature type="compositionally biased region" description="Polar residues" evidence="1">
    <location>
        <begin position="294"/>
        <end position="311"/>
    </location>
</feature>
<dbReference type="AlphaFoldDB" id="B8LBK9"/>
<evidence type="ECO:0000313" key="3">
    <source>
        <dbReference type="Proteomes" id="UP000001449"/>
    </source>
</evidence>
<feature type="compositionally biased region" description="Low complexity" evidence="1">
    <location>
        <begin position="98"/>
        <end position="121"/>
    </location>
</feature>
<accession>B8LBK9</accession>
<evidence type="ECO:0000256" key="1">
    <source>
        <dbReference type="SAM" id="MobiDB-lite"/>
    </source>
</evidence>
<feature type="compositionally biased region" description="Low complexity" evidence="1">
    <location>
        <begin position="446"/>
        <end position="456"/>
    </location>
</feature>
<protein>
    <submittedName>
        <fullName evidence="2">Uncharacterized protein</fullName>
    </submittedName>
</protein>
<dbReference type="HOGENOM" id="CLU_447262_0_0_1"/>
<gene>
    <name evidence="2" type="ORF">THAPSDRAFT_24273</name>
</gene>
<organism evidence="2 3">
    <name type="scientific">Thalassiosira pseudonana</name>
    <name type="common">Marine diatom</name>
    <name type="synonym">Cyclotella nana</name>
    <dbReference type="NCBI Taxonomy" id="35128"/>
    <lineage>
        <taxon>Eukaryota</taxon>
        <taxon>Sar</taxon>
        <taxon>Stramenopiles</taxon>
        <taxon>Ochrophyta</taxon>
        <taxon>Bacillariophyta</taxon>
        <taxon>Coscinodiscophyceae</taxon>
        <taxon>Thalassiosirophycidae</taxon>
        <taxon>Thalassiosirales</taxon>
        <taxon>Thalassiosiraceae</taxon>
        <taxon>Thalassiosira</taxon>
    </lineage>
</organism>
<feature type="compositionally biased region" description="Low complexity" evidence="1">
    <location>
        <begin position="64"/>
        <end position="88"/>
    </location>
</feature>
<reference evidence="2 3" key="2">
    <citation type="journal article" date="2008" name="Nature">
        <title>The Phaeodactylum genome reveals the evolutionary history of diatom genomes.</title>
        <authorList>
            <person name="Bowler C."/>
            <person name="Allen A.E."/>
            <person name="Badger J.H."/>
            <person name="Grimwood J."/>
            <person name="Jabbari K."/>
            <person name="Kuo A."/>
            <person name="Maheswari U."/>
            <person name="Martens C."/>
            <person name="Maumus F."/>
            <person name="Otillar R.P."/>
            <person name="Rayko E."/>
            <person name="Salamov A."/>
            <person name="Vandepoele K."/>
            <person name="Beszteri B."/>
            <person name="Gruber A."/>
            <person name="Heijde M."/>
            <person name="Katinka M."/>
            <person name="Mock T."/>
            <person name="Valentin K."/>
            <person name="Verret F."/>
            <person name="Berges J.A."/>
            <person name="Brownlee C."/>
            <person name="Cadoret J.P."/>
            <person name="Chiovitti A."/>
            <person name="Choi C.J."/>
            <person name="Coesel S."/>
            <person name="De Martino A."/>
            <person name="Detter J.C."/>
            <person name="Durkin C."/>
            <person name="Falciatore A."/>
            <person name="Fournet J."/>
            <person name="Haruta M."/>
            <person name="Huysman M.J."/>
            <person name="Jenkins B.D."/>
            <person name="Jiroutova K."/>
            <person name="Jorgensen R.E."/>
            <person name="Joubert Y."/>
            <person name="Kaplan A."/>
            <person name="Kroger N."/>
            <person name="Kroth P.G."/>
            <person name="La Roche J."/>
            <person name="Lindquist E."/>
            <person name="Lommer M."/>
            <person name="Martin-Jezequel V."/>
            <person name="Lopez P.J."/>
            <person name="Lucas S."/>
            <person name="Mangogna M."/>
            <person name="McGinnis K."/>
            <person name="Medlin L.K."/>
            <person name="Montsant A."/>
            <person name="Oudot-Le Secq M.P."/>
            <person name="Napoli C."/>
            <person name="Obornik M."/>
            <person name="Parker M.S."/>
            <person name="Petit J.L."/>
            <person name="Porcel B.M."/>
            <person name="Poulsen N."/>
            <person name="Robison M."/>
            <person name="Rychlewski L."/>
            <person name="Rynearson T.A."/>
            <person name="Schmutz J."/>
            <person name="Shapiro H."/>
            <person name="Siaut M."/>
            <person name="Stanley M."/>
            <person name="Sussman M.R."/>
            <person name="Taylor A.R."/>
            <person name="Vardi A."/>
            <person name="von Dassow P."/>
            <person name="Vyverman W."/>
            <person name="Willis A."/>
            <person name="Wyrwicz L.S."/>
            <person name="Rokhsar D.S."/>
            <person name="Weissenbach J."/>
            <person name="Armbrust E.V."/>
            <person name="Green B.R."/>
            <person name="Van de Peer Y."/>
            <person name="Grigoriev I.V."/>
        </authorList>
    </citation>
    <scope>NUCLEOTIDE SEQUENCE [LARGE SCALE GENOMIC DNA]</scope>
    <source>
        <strain evidence="2 3">CCMP1335</strain>
    </source>
</reference>
<feature type="compositionally biased region" description="Low complexity" evidence="1">
    <location>
        <begin position="413"/>
        <end position="430"/>
    </location>
</feature>
<feature type="region of interest" description="Disordered" evidence="1">
    <location>
        <begin position="20"/>
        <end position="205"/>
    </location>
</feature>
<feature type="compositionally biased region" description="Polar residues" evidence="1">
    <location>
        <begin position="191"/>
        <end position="205"/>
    </location>
</feature>
<feature type="compositionally biased region" description="Low complexity" evidence="1">
    <location>
        <begin position="20"/>
        <end position="33"/>
    </location>
</feature>
<name>B8LBK9_THAPS</name>
<proteinExistence type="predicted"/>
<dbReference type="KEGG" id="tps:THAPSDRAFT_24273"/>
<feature type="region of interest" description="Disordered" evidence="1">
    <location>
        <begin position="388"/>
        <end position="456"/>
    </location>
</feature>
<dbReference type="GeneID" id="7452036"/>
<dbReference type="PaxDb" id="35128-Thaps24273"/>
<feature type="compositionally biased region" description="Polar residues" evidence="1">
    <location>
        <begin position="162"/>
        <end position="173"/>
    </location>
</feature>
<evidence type="ECO:0000313" key="2">
    <source>
        <dbReference type="EMBL" id="EED87066.1"/>
    </source>
</evidence>
<feature type="compositionally biased region" description="Low complexity" evidence="1">
    <location>
        <begin position="174"/>
        <end position="185"/>
    </location>
</feature>
<dbReference type="RefSeq" id="XP_002296370.1">
    <property type="nucleotide sequence ID" value="XM_002296334.1"/>
</dbReference>
<dbReference type="EMBL" id="DS999415">
    <property type="protein sequence ID" value="EED87066.1"/>
    <property type="molecule type" value="Genomic_DNA"/>
</dbReference>
<reference evidence="2 3" key="1">
    <citation type="journal article" date="2004" name="Science">
        <title>The genome of the diatom Thalassiosira pseudonana: ecology, evolution, and metabolism.</title>
        <authorList>
            <person name="Armbrust E.V."/>
            <person name="Berges J.A."/>
            <person name="Bowler C."/>
            <person name="Green B.R."/>
            <person name="Martinez D."/>
            <person name="Putnam N.H."/>
            <person name="Zhou S."/>
            <person name="Allen A.E."/>
            <person name="Apt K.E."/>
            <person name="Bechner M."/>
            <person name="Brzezinski M.A."/>
            <person name="Chaal B.K."/>
            <person name="Chiovitti A."/>
            <person name="Davis A.K."/>
            <person name="Demarest M.S."/>
            <person name="Detter J.C."/>
            <person name="Glavina T."/>
            <person name="Goodstein D."/>
            <person name="Hadi M.Z."/>
            <person name="Hellsten U."/>
            <person name="Hildebrand M."/>
            <person name="Jenkins B.D."/>
            <person name="Jurka J."/>
            <person name="Kapitonov V.V."/>
            <person name="Kroger N."/>
            <person name="Lau W.W."/>
            <person name="Lane T.W."/>
            <person name="Larimer F.W."/>
            <person name="Lippmeier J.C."/>
            <person name="Lucas S."/>
            <person name="Medina M."/>
            <person name="Montsant A."/>
            <person name="Obornik M."/>
            <person name="Parker M.S."/>
            <person name="Palenik B."/>
            <person name="Pazour G.J."/>
            <person name="Richardson P.M."/>
            <person name="Rynearson T.A."/>
            <person name="Saito M.A."/>
            <person name="Schwartz D.C."/>
            <person name="Thamatrakoln K."/>
            <person name="Valentin K."/>
            <person name="Vardi A."/>
            <person name="Wilkerson F.P."/>
            <person name="Rokhsar D.S."/>
        </authorList>
    </citation>
    <scope>NUCLEOTIDE SEQUENCE [LARGE SCALE GENOMIC DNA]</scope>
    <source>
        <strain evidence="2 3">CCMP1335</strain>
    </source>
</reference>
<dbReference type="InParanoid" id="B8LBK9"/>
<sequence length="611" mass="64117">MTPNSTSSLVFDLADPQPRFEFSNEASSSSSASPTKLKKSPWKNGRGFGKLRSSKGLLGGSSNEGGLLSSSSNNSEGSHGKQSSSQQQLRGSPDKSKGSTVSTTSSTFDDSIFDDSFGNDSVFGGFNQKRQAQAASSPARRGDGTAQQLFELSTPKPGASAGGSTTRNDNSNGTTAASPTFTFSSPPTPVKGSSSPYSSHKRTTSNVSGYISEVSEFSFDRVTVTTNETSGRDYCTVASSNVSWNFFDETGVGGAGGMNGNGGDFVPYTGEMGIGVNGVMIGGGGGGGGGSSNKNDTLQQQRVGDSGTGNVTRKNYSSIALMQEVHSTPNGNAIDNISLSDYDDNNDIPLSGIVSDSNQSIISEISGDNYDHDDDAVLDANVRMHLQTSSMHGGVGSTRGRDANGSPERRHVNNGNGSSRSPPASPSRNSKATPSRRGGGANTTVSKANTNASSKKSLLQDFQSSYQEFKLKKQQEKQRSCITSVQGNGKTNVSSSVNGVNKSGGTATNTTAANTSFGGGGEDMNANVFQSILDDVCLQLGFCSWYFCGVDTTLKEGQLDEDDKEWTKEERQKEMDNTFLGKVISCNIIPCHRLDVDKYNTMACGNLSTML</sequence>
<dbReference type="Proteomes" id="UP000001449">
    <property type="component" value="Chromosome 11"/>
</dbReference>
<feature type="compositionally biased region" description="Basic and acidic residues" evidence="1">
    <location>
        <begin position="399"/>
        <end position="411"/>
    </location>
</feature>